<dbReference type="eggNOG" id="COG0521">
    <property type="taxonomic scope" value="Bacteria"/>
</dbReference>
<comment type="function">
    <text evidence="7">May be involved in the biosynthesis of molybdopterin.</text>
</comment>
<dbReference type="PIRSF" id="PIRSF006443">
    <property type="entry name" value="MoaB"/>
    <property type="match status" value="1"/>
</dbReference>
<dbReference type="STRING" id="589865.DaAHT2_1080"/>
<dbReference type="PROSITE" id="PS01078">
    <property type="entry name" value="MOCF_BIOSYNTHESIS_1"/>
    <property type="match status" value="1"/>
</dbReference>
<gene>
    <name evidence="9" type="ordered locus">DaAHT2_1080</name>
</gene>
<dbReference type="InterPro" id="IPR012245">
    <property type="entry name" value="MoaB"/>
</dbReference>
<dbReference type="InParanoid" id="D6Z2K3"/>
<evidence type="ECO:0000256" key="4">
    <source>
        <dbReference type="ARBA" id="ARBA00023150"/>
    </source>
</evidence>
<comment type="function">
    <text evidence="6">Catalyzes the adenylation of molybdopterin as part of the biosynthesis of the molybdenum-cofactor.</text>
</comment>
<comment type="pathway">
    <text evidence="1 7">Cofactor biosynthesis; molybdopterin biosynthesis.</text>
</comment>
<dbReference type="FunCoup" id="D6Z2K3">
    <property type="interactions" value="222"/>
</dbReference>
<evidence type="ECO:0000313" key="9">
    <source>
        <dbReference type="EMBL" id="ADH85778.1"/>
    </source>
</evidence>
<comment type="similarity">
    <text evidence="2 7">Belongs to the MoaB/Mog family.</text>
</comment>
<evidence type="ECO:0000256" key="2">
    <source>
        <dbReference type="ARBA" id="ARBA00006112"/>
    </source>
</evidence>
<protein>
    <recommendedName>
        <fullName evidence="3 7">Molybdenum cofactor biosynthesis protein B</fullName>
    </recommendedName>
</protein>
<dbReference type="InterPro" id="IPR008284">
    <property type="entry name" value="MoCF_biosynth_CS"/>
</dbReference>
<dbReference type="KEGG" id="dak:DaAHT2_1080"/>
<organism evidence="9 10">
    <name type="scientific">Desulfurivibrio alkaliphilus (strain DSM 19089 / UNIQEM U267 / AHT2)</name>
    <dbReference type="NCBI Taxonomy" id="589865"/>
    <lineage>
        <taxon>Bacteria</taxon>
        <taxon>Pseudomonadati</taxon>
        <taxon>Thermodesulfobacteriota</taxon>
        <taxon>Desulfobulbia</taxon>
        <taxon>Desulfobulbales</taxon>
        <taxon>Desulfobulbaceae</taxon>
        <taxon>Desulfurivibrio</taxon>
    </lineage>
</organism>
<evidence type="ECO:0000256" key="7">
    <source>
        <dbReference type="PIRNR" id="PIRNR006443"/>
    </source>
</evidence>
<dbReference type="PANTHER" id="PTHR43764">
    <property type="entry name" value="MOLYBDENUM COFACTOR BIOSYNTHESIS"/>
    <property type="match status" value="1"/>
</dbReference>
<dbReference type="AlphaFoldDB" id="D6Z2K3"/>
<dbReference type="HOGENOM" id="CLU_077358_1_1_7"/>
<evidence type="ECO:0000256" key="5">
    <source>
        <dbReference type="ARBA" id="ARBA00051131"/>
    </source>
</evidence>
<dbReference type="EMBL" id="CP001940">
    <property type="protein sequence ID" value="ADH85778.1"/>
    <property type="molecule type" value="Genomic_DNA"/>
</dbReference>
<comment type="catalytic activity">
    <reaction evidence="5">
        <text>molybdopterin + ATP + H(+) = adenylyl-molybdopterin + diphosphate</text>
        <dbReference type="Rhea" id="RHEA:31331"/>
        <dbReference type="ChEBI" id="CHEBI:15378"/>
        <dbReference type="ChEBI" id="CHEBI:30616"/>
        <dbReference type="ChEBI" id="CHEBI:33019"/>
        <dbReference type="ChEBI" id="CHEBI:58698"/>
        <dbReference type="ChEBI" id="CHEBI:62727"/>
        <dbReference type="EC" id="2.7.7.75"/>
    </reaction>
</comment>
<evidence type="ECO:0000313" key="10">
    <source>
        <dbReference type="Proteomes" id="UP000001508"/>
    </source>
</evidence>
<reference evidence="10" key="1">
    <citation type="submission" date="2010-02" db="EMBL/GenBank/DDBJ databases">
        <title>Complete sequence of Desulfurivibrio alkaliphilus AHT2.</title>
        <authorList>
            <consortium name="US DOE Joint Genome Institute"/>
            <person name="Pitluck S."/>
            <person name="Chertkov O."/>
            <person name="Detter J.C."/>
            <person name="Han C."/>
            <person name="Tapia R."/>
            <person name="Larimer F."/>
            <person name="Land M."/>
            <person name="Hauser L."/>
            <person name="Kyrpides N."/>
            <person name="Mikhailova N."/>
            <person name="Sorokin D.Y."/>
            <person name="Muyzer G."/>
            <person name="Woyke T."/>
        </authorList>
    </citation>
    <scope>NUCLEOTIDE SEQUENCE [LARGE SCALE GENOMIC DNA]</scope>
    <source>
        <strain evidence="10">DSM 19089 / UNIQEM U267 / AHT2</strain>
    </source>
</reference>
<accession>D6Z2K3</accession>
<dbReference type="InterPro" id="IPR051920">
    <property type="entry name" value="MPT_Adenylyltrnsfr/MoaC-Rel"/>
</dbReference>
<dbReference type="Pfam" id="PF00994">
    <property type="entry name" value="MoCF_biosynth"/>
    <property type="match status" value="1"/>
</dbReference>
<sequence length="166" mass="17704">MTTYTCAVLTTSDKGAKGEREDTSGPALRELLAAHGFKVAAHALVPDRIEDIRRVLKSWTDHDKIDLIITTGGTGLTPSDVTPEATRPLLDREIPGMAEAMRAASFAKTPHAVMSRGLAGTRGESLLINLPGSRRAALENIEVLLPALPHALAKIKGDPEDCQAHP</sequence>
<dbReference type="CDD" id="cd00886">
    <property type="entry name" value="MogA_MoaB"/>
    <property type="match status" value="1"/>
</dbReference>
<evidence type="ECO:0000259" key="8">
    <source>
        <dbReference type="SMART" id="SM00852"/>
    </source>
</evidence>
<proteinExistence type="inferred from homology"/>
<evidence type="ECO:0000256" key="3">
    <source>
        <dbReference type="ARBA" id="ARBA00015262"/>
    </source>
</evidence>
<dbReference type="Proteomes" id="UP000001508">
    <property type="component" value="Chromosome"/>
</dbReference>
<dbReference type="GO" id="GO:0061598">
    <property type="term" value="F:molybdopterin adenylyltransferase activity"/>
    <property type="evidence" value="ECO:0007669"/>
    <property type="project" value="UniProtKB-EC"/>
</dbReference>
<dbReference type="NCBIfam" id="TIGR00177">
    <property type="entry name" value="molyb_syn"/>
    <property type="match status" value="1"/>
</dbReference>
<evidence type="ECO:0000256" key="6">
    <source>
        <dbReference type="ARBA" id="ARBA00058212"/>
    </source>
</evidence>
<dbReference type="GO" id="GO:0006777">
    <property type="term" value="P:Mo-molybdopterin cofactor biosynthetic process"/>
    <property type="evidence" value="ECO:0007669"/>
    <property type="project" value="UniProtKB-UniRule"/>
</dbReference>
<dbReference type="Gene3D" id="3.40.980.10">
    <property type="entry name" value="MoaB/Mog-like domain"/>
    <property type="match status" value="1"/>
</dbReference>
<dbReference type="SMART" id="SM00852">
    <property type="entry name" value="MoCF_biosynth"/>
    <property type="match status" value="1"/>
</dbReference>
<dbReference type="OrthoDB" id="9784492at2"/>
<dbReference type="PANTHER" id="PTHR43764:SF1">
    <property type="entry name" value="MOLYBDOPTERIN MOLYBDOTRANSFERASE"/>
    <property type="match status" value="1"/>
</dbReference>
<name>D6Z2K3_DESAT</name>
<evidence type="ECO:0000256" key="1">
    <source>
        <dbReference type="ARBA" id="ARBA00005046"/>
    </source>
</evidence>
<dbReference type="InterPro" id="IPR036425">
    <property type="entry name" value="MoaB/Mog-like_dom_sf"/>
</dbReference>
<keyword evidence="4 7" id="KW-0501">Molybdenum cofactor biosynthesis</keyword>
<dbReference type="RefSeq" id="WP_013163307.1">
    <property type="nucleotide sequence ID" value="NC_014216.1"/>
</dbReference>
<keyword evidence="10" id="KW-1185">Reference proteome</keyword>
<dbReference type="UniPathway" id="UPA00344"/>
<feature type="domain" description="MoaB/Mog" evidence="8">
    <location>
        <begin position="7"/>
        <end position="151"/>
    </location>
</feature>
<dbReference type="InterPro" id="IPR001453">
    <property type="entry name" value="MoaB/Mog_dom"/>
</dbReference>
<dbReference type="SUPFAM" id="SSF53218">
    <property type="entry name" value="Molybdenum cofactor biosynthesis proteins"/>
    <property type="match status" value="1"/>
</dbReference>